<evidence type="ECO:0008006" key="4">
    <source>
        <dbReference type="Google" id="ProtNLM"/>
    </source>
</evidence>
<feature type="compositionally biased region" description="Polar residues" evidence="1">
    <location>
        <begin position="48"/>
        <end position="67"/>
    </location>
</feature>
<dbReference type="RefSeq" id="WP_344974805.1">
    <property type="nucleotide sequence ID" value="NZ_BAAAVI010000032.1"/>
</dbReference>
<keyword evidence="3" id="KW-1185">Reference proteome</keyword>
<sequence>MLESIAAGEHAERSLILALAEDRRRDITRKTKNGLEAARRRGRAGGRWSTTTNAPRSSPAANVENPSAPSPPVPRDEWSGPYCRTYKSTL</sequence>
<accession>A0ABN3W172</accession>
<evidence type="ECO:0000313" key="3">
    <source>
        <dbReference type="Proteomes" id="UP001500831"/>
    </source>
</evidence>
<dbReference type="EMBL" id="BAAAVI010000032">
    <property type="protein sequence ID" value="GAA2881838.1"/>
    <property type="molecule type" value="Genomic_DNA"/>
</dbReference>
<comment type="caution">
    <text evidence="2">The sequence shown here is derived from an EMBL/GenBank/DDBJ whole genome shotgun (WGS) entry which is preliminary data.</text>
</comment>
<dbReference type="Proteomes" id="UP001500831">
    <property type="component" value="Unassembled WGS sequence"/>
</dbReference>
<feature type="region of interest" description="Disordered" evidence="1">
    <location>
        <begin position="22"/>
        <end position="90"/>
    </location>
</feature>
<name>A0ABN3W172_9ACTN</name>
<gene>
    <name evidence="2" type="ORF">GCM10010517_44930</name>
</gene>
<reference evidence="2 3" key="1">
    <citation type="journal article" date="2019" name="Int. J. Syst. Evol. Microbiol.">
        <title>The Global Catalogue of Microorganisms (GCM) 10K type strain sequencing project: providing services to taxonomists for standard genome sequencing and annotation.</title>
        <authorList>
            <consortium name="The Broad Institute Genomics Platform"/>
            <consortium name="The Broad Institute Genome Sequencing Center for Infectious Disease"/>
            <person name="Wu L."/>
            <person name="Ma J."/>
        </authorList>
    </citation>
    <scope>NUCLEOTIDE SEQUENCE [LARGE SCALE GENOMIC DNA]</scope>
    <source>
        <strain evidence="2 3">JCM 6242</strain>
    </source>
</reference>
<evidence type="ECO:0000313" key="2">
    <source>
        <dbReference type="EMBL" id="GAA2881838.1"/>
    </source>
</evidence>
<organism evidence="2 3">
    <name type="scientific">Streptosporangium fragile</name>
    <dbReference type="NCBI Taxonomy" id="46186"/>
    <lineage>
        <taxon>Bacteria</taxon>
        <taxon>Bacillati</taxon>
        <taxon>Actinomycetota</taxon>
        <taxon>Actinomycetes</taxon>
        <taxon>Streptosporangiales</taxon>
        <taxon>Streptosporangiaceae</taxon>
        <taxon>Streptosporangium</taxon>
    </lineage>
</organism>
<evidence type="ECO:0000256" key="1">
    <source>
        <dbReference type="SAM" id="MobiDB-lite"/>
    </source>
</evidence>
<protein>
    <recommendedName>
        <fullName evidence="4">Resolvase/invertase-type recombinase catalytic domain-containing protein</fullName>
    </recommendedName>
</protein>
<proteinExistence type="predicted"/>